<keyword evidence="3" id="KW-0378">Hydrolase</keyword>
<dbReference type="Proteomes" id="UP000256899">
    <property type="component" value="Unassembled WGS sequence"/>
</dbReference>
<feature type="domain" description="Amidase" evidence="2">
    <location>
        <begin position="63"/>
        <end position="516"/>
    </location>
</feature>
<dbReference type="EC" id="3.5.1.4" evidence="3"/>
<dbReference type="PANTHER" id="PTHR42678:SF34">
    <property type="entry name" value="OS04G0183300 PROTEIN"/>
    <property type="match status" value="1"/>
</dbReference>
<gene>
    <name evidence="3" type="ORF">DXX94_13655</name>
</gene>
<name>A0A3E0U4N2_9GAMM</name>
<protein>
    <submittedName>
        <fullName evidence="3">Amidase</fullName>
        <ecNumber evidence="3">3.5.1.4</ecNumber>
    </submittedName>
</protein>
<organism evidence="3 4">
    <name type="scientific">Thalassotalea euphylliae</name>
    <dbReference type="NCBI Taxonomy" id="1655234"/>
    <lineage>
        <taxon>Bacteria</taxon>
        <taxon>Pseudomonadati</taxon>
        <taxon>Pseudomonadota</taxon>
        <taxon>Gammaproteobacteria</taxon>
        <taxon>Alteromonadales</taxon>
        <taxon>Colwelliaceae</taxon>
        <taxon>Thalassotalea</taxon>
    </lineage>
</organism>
<dbReference type="Gene3D" id="3.90.1300.10">
    <property type="entry name" value="Amidase signature (AS) domain"/>
    <property type="match status" value="1"/>
</dbReference>
<dbReference type="Pfam" id="PF01425">
    <property type="entry name" value="Amidase"/>
    <property type="match status" value="1"/>
</dbReference>
<feature type="signal peptide" evidence="1">
    <location>
        <begin position="1"/>
        <end position="29"/>
    </location>
</feature>
<dbReference type="SUPFAM" id="SSF75304">
    <property type="entry name" value="Amidase signature (AS) enzymes"/>
    <property type="match status" value="1"/>
</dbReference>
<dbReference type="InterPro" id="IPR023631">
    <property type="entry name" value="Amidase_dom"/>
</dbReference>
<sequence length="540" mass="57403">MISLFHSLKRFSLKPIAVSLVVLSNLAIAEAPNSIDLATFTEHATIPELHQKMQSGELTSEALVRFYLARIEAIDDSGPTINSVVQLNANAIAQAKAYDLSVKTEGLKGVLHGIPVLLKDNIDTTDGMANTAGSIALANNFPAQDAFLVSQLKRAGAIILGKTNLSEWANFRSDKSTSGWTSLYGQTKNPYDLTRNPCGSSSGSGAAIAANLATVAIGTETDGSITCPAAINGLVGIKPTIGTVSRHGIIPIAFSQDTAGPMARNLTDAVITLSAISVYDEQDPAPTEANYQANNGGVVKPTALSGALKADGLKGKRIGVLRQLSGYHRDVDQLLANAIERLQQQGAIIVDDLAFDDGVSWGAQEYEVLLYEFKEGINKYLAGTDKSLPKTLAELIAYNEQHSDRAMPYFGQEIFISAQSKGDLTDKAYLDALAHAKKMSQSQGIDKLLGDHQLDLLIAPTTGPAWKTDLTNGDNFSGSATSPAAVSGYPHITLPMGYVSGLPVGLSMFSTQLTEPVLIEAAFAYEQATKHRQPPKFLSN</sequence>
<evidence type="ECO:0000313" key="4">
    <source>
        <dbReference type="Proteomes" id="UP000256899"/>
    </source>
</evidence>
<dbReference type="GO" id="GO:0004040">
    <property type="term" value="F:amidase activity"/>
    <property type="evidence" value="ECO:0007669"/>
    <property type="project" value="UniProtKB-EC"/>
</dbReference>
<dbReference type="AlphaFoldDB" id="A0A3E0U4N2"/>
<accession>A0A3E0U4N2</accession>
<keyword evidence="1" id="KW-0732">Signal</keyword>
<reference evidence="4" key="1">
    <citation type="submission" date="2018-08" db="EMBL/GenBank/DDBJ databases">
        <title>Thalassotalea euphylliae genome.</title>
        <authorList>
            <person name="Summers S."/>
            <person name="Rice S.A."/>
            <person name="Freckelton M.L."/>
            <person name="Nedved B.T."/>
            <person name="Hadfield M.G."/>
        </authorList>
    </citation>
    <scope>NUCLEOTIDE SEQUENCE [LARGE SCALE GENOMIC DNA]</scope>
    <source>
        <strain evidence="4">H3</strain>
    </source>
</reference>
<proteinExistence type="predicted"/>
<dbReference type="NCBIfam" id="NF006006">
    <property type="entry name" value="PRK08137.1"/>
    <property type="match status" value="1"/>
</dbReference>
<dbReference type="RefSeq" id="WP_116016704.1">
    <property type="nucleotide sequence ID" value="NZ_QUOT01000001.1"/>
</dbReference>
<feature type="chain" id="PRO_5017640398" evidence="1">
    <location>
        <begin position="30"/>
        <end position="540"/>
    </location>
</feature>
<keyword evidence="4" id="KW-1185">Reference proteome</keyword>
<evidence type="ECO:0000259" key="2">
    <source>
        <dbReference type="Pfam" id="PF01425"/>
    </source>
</evidence>
<evidence type="ECO:0000256" key="1">
    <source>
        <dbReference type="SAM" id="SignalP"/>
    </source>
</evidence>
<dbReference type="EMBL" id="QUOT01000001">
    <property type="protein sequence ID" value="REL31680.1"/>
    <property type="molecule type" value="Genomic_DNA"/>
</dbReference>
<evidence type="ECO:0000313" key="3">
    <source>
        <dbReference type="EMBL" id="REL31680.1"/>
    </source>
</evidence>
<comment type="caution">
    <text evidence="3">The sequence shown here is derived from an EMBL/GenBank/DDBJ whole genome shotgun (WGS) entry which is preliminary data.</text>
</comment>
<dbReference type="InterPro" id="IPR036928">
    <property type="entry name" value="AS_sf"/>
</dbReference>
<dbReference type="PANTHER" id="PTHR42678">
    <property type="entry name" value="AMIDASE"/>
    <property type="match status" value="1"/>
</dbReference>